<evidence type="ECO:0000259" key="2">
    <source>
        <dbReference type="Pfam" id="PF02770"/>
    </source>
</evidence>
<proteinExistence type="predicted"/>
<dbReference type="Gene3D" id="2.40.110.10">
    <property type="entry name" value="Butyryl-CoA Dehydrogenase, subunit A, domain 2"/>
    <property type="match status" value="1"/>
</dbReference>
<organism evidence="4">
    <name type="scientific">marine sediment metagenome</name>
    <dbReference type="NCBI Taxonomy" id="412755"/>
    <lineage>
        <taxon>unclassified sequences</taxon>
        <taxon>metagenomes</taxon>
        <taxon>ecological metagenomes</taxon>
    </lineage>
</organism>
<name>A0A0F9B873_9ZZZZ</name>
<evidence type="ECO:0008006" key="5">
    <source>
        <dbReference type="Google" id="ProtNLM"/>
    </source>
</evidence>
<dbReference type="InterPro" id="IPR009100">
    <property type="entry name" value="AcylCoA_DH/oxidase_NM_dom_sf"/>
</dbReference>
<comment type="caution">
    <text evidence="4">The sequence shown here is derived from an EMBL/GenBank/DDBJ whole genome shotgun (WGS) entry which is preliminary data.</text>
</comment>
<dbReference type="PANTHER" id="PTHR43884">
    <property type="entry name" value="ACYL-COA DEHYDROGENASE"/>
    <property type="match status" value="1"/>
</dbReference>
<dbReference type="Pfam" id="PF02770">
    <property type="entry name" value="Acyl-CoA_dh_M"/>
    <property type="match status" value="1"/>
</dbReference>
<gene>
    <name evidence="4" type="ORF">LCGC14_2478620</name>
</gene>
<dbReference type="EMBL" id="LAZR01038990">
    <property type="protein sequence ID" value="KKL18129.1"/>
    <property type="molecule type" value="Genomic_DNA"/>
</dbReference>
<evidence type="ECO:0000259" key="3">
    <source>
        <dbReference type="Pfam" id="PF02771"/>
    </source>
</evidence>
<feature type="region of interest" description="Disordered" evidence="1">
    <location>
        <begin position="210"/>
        <end position="229"/>
    </location>
</feature>
<dbReference type="GO" id="GO:0050660">
    <property type="term" value="F:flavin adenine dinucleotide binding"/>
    <property type="evidence" value="ECO:0007669"/>
    <property type="project" value="InterPro"/>
</dbReference>
<evidence type="ECO:0000313" key="4">
    <source>
        <dbReference type="EMBL" id="KKL18129.1"/>
    </source>
</evidence>
<dbReference type="InterPro" id="IPR037069">
    <property type="entry name" value="AcylCoA_DH/ox_N_sf"/>
</dbReference>
<sequence>MAESGVETGTALKGLDSESRQMVVDTVRQLRERLLTKEIISEFDKKEIFPEEIIRKMLGPDIGLQLLFIPEAYGGMGGGALDCCAVTREMSRICLGIATAFFAIQLGSDPLIVGGTEEQKSKWLGAIAEGKTLVAYAVTEPNAGSNVMALSTKADPVRNEAGEITGYKINGTKQFISTGAYADFITLLAKTPEGPTFFVVEKETKGFDCGKGEEKHGIRASNTSPLSFT</sequence>
<feature type="non-terminal residue" evidence="4">
    <location>
        <position position="229"/>
    </location>
</feature>
<dbReference type="InterPro" id="IPR013786">
    <property type="entry name" value="AcylCoA_DH/ox_N"/>
</dbReference>
<dbReference type="GO" id="GO:0003995">
    <property type="term" value="F:acyl-CoA dehydrogenase activity"/>
    <property type="evidence" value="ECO:0007669"/>
    <property type="project" value="TreeGrafter"/>
</dbReference>
<dbReference type="SUPFAM" id="SSF56645">
    <property type="entry name" value="Acyl-CoA dehydrogenase NM domain-like"/>
    <property type="match status" value="1"/>
</dbReference>
<dbReference type="Pfam" id="PF02771">
    <property type="entry name" value="Acyl-CoA_dh_N"/>
    <property type="match status" value="1"/>
</dbReference>
<reference evidence="4" key="1">
    <citation type="journal article" date="2015" name="Nature">
        <title>Complex archaea that bridge the gap between prokaryotes and eukaryotes.</title>
        <authorList>
            <person name="Spang A."/>
            <person name="Saw J.H."/>
            <person name="Jorgensen S.L."/>
            <person name="Zaremba-Niedzwiedzka K."/>
            <person name="Martijn J."/>
            <person name="Lind A.E."/>
            <person name="van Eijk R."/>
            <person name="Schleper C."/>
            <person name="Guy L."/>
            <person name="Ettema T.J."/>
        </authorList>
    </citation>
    <scope>NUCLEOTIDE SEQUENCE</scope>
</reference>
<protein>
    <recommendedName>
        <fullName evidence="5">Acyl-CoA dehydrogenase/oxidase N-terminal domain-containing protein</fullName>
    </recommendedName>
</protein>
<dbReference type="InterPro" id="IPR046373">
    <property type="entry name" value="Acyl-CoA_Oxase/DH_mid-dom_sf"/>
</dbReference>
<dbReference type="AlphaFoldDB" id="A0A0F9B873"/>
<feature type="compositionally biased region" description="Polar residues" evidence="1">
    <location>
        <begin position="220"/>
        <end position="229"/>
    </location>
</feature>
<accession>A0A0F9B873</accession>
<feature type="domain" description="Acyl-CoA oxidase/dehydrogenase middle" evidence="2">
    <location>
        <begin position="135"/>
        <end position="228"/>
    </location>
</feature>
<dbReference type="Gene3D" id="1.10.540.10">
    <property type="entry name" value="Acyl-CoA dehydrogenase/oxidase, N-terminal domain"/>
    <property type="match status" value="1"/>
</dbReference>
<feature type="domain" description="Acyl-CoA dehydrogenase/oxidase N-terminal" evidence="3">
    <location>
        <begin position="17"/>
        <end position="131"/>
    </location>
</feature>
<dbReference type="PANTHER" id="PTHR43884:SF12">
    <property type="entry name" value="ISOVALERYL-COA DEHYDROGENASE, MITOCHONDRIAL-RELATED"/>
    <property type="match status" value="1"/>
</dbReference>
<evidence type="ECO:0000256" key="1">
    <source>
        <dbReference type="SAM" id="MobiDB-lite"/>
    </source>
</evidence>
<dbReference type="InterPro" id="IPR006091">
    <property type="entry name" value="Acyl-CoA_Oxase/DH_mid-dom"/>
</dbReference>